<organism evidence="1 2">
    <name type="scientific">Modicella reniformis</name>
    <dbReference type="NCBI Taxonomy" id="1440133"/>
    <lineage>
        <taxon>Eukaryota</taxon>
        <taxon>Fungi</taxon>
        <taxon>Fungi incertae sedis</taxon>
        <taxon>Mucoromycota</taxon>
        <taxon>Mortierellomycotina</taxon>
        <taxon>Mortierellomycetes</taxon>
        <taxon>Mortierellales</taxon>
        <taxon>Mortierellaceae</taxon>
        <taxon>Modicella</taxon>
    </lineage>
</organism>
<protein>
    <submittedName>
        <fullName evidence="1">Uncharacterized protein</fullName>
    </submittedName>
</protein>
<evidence type="ECO:0000313" key="2">
    <source>
        <dbReference type="Proteomes" id="UP000749646"/>
    </source>
</evidence>
<dbReference type="AlphaFoldDB" id="A0A9P6JFT7"/>
<proteinExistence type="predicted"/>
<evidence type="ECO:0000313" key="1">
    <source>
        <dbReference type="EMBL" id="KAF9970526.1"/>
    </source>
</evidence>
<name>A0A9P6JFT7_9FUNG</name>
<accession>A0A9P6JFT7</accession>
<dbReference type="InterPro" id="IPR032675">
    <property type="entry name" value="LRR_dom_sf"/>
</dbReference>
<dbReference type="Proteomes" id="UP000749646">
    <property type="component" value="Unassembled WGS sequence"/>
</dbReference>
<keyword evidence="2" id="KW-1185">Reference proteome</keyword>
<dbReference type="Gene3D" id="3.80.10.10">
    <property type="entry name" value="Ribonuclease Inhibitor"/>
    <property type="match status" value="1"/>
</dbReference>
<dbReference type="OrthoDB" id="2432435at2759"/>
<gene>
    <name evidence="1" type="ORF">BGZ65_011056</name>
</gene>
<comment type="caution">
    <text evidence="1">The sequence shown here is derived from an EMBL/GenBank/DDBJ whole genome shotgun (WGS) entry which is preliminary data.</text>
</comment>
<dbReference type="SUPFAM" id="SSF52047">
    <property type="entry name" value="RNI-like"/>
    <property type="match status" value="1"/>
</dbReference>
<feature type="non-terminal residue" evidence="1">
    <location>
        <position position="383"/>
    </location>
</feature>
<dbReference type="EMBL" id="JAAAHW010004969">
    <property type="protein sequence ID" value="KAF9970526.1"/>
    <property type="molecule type" value="Genomic_DNA"/>
</dbReference>
<sequence length="383" mass="43821">MRLEDIEALEGADLRQLQLYLSGKDKGRVLGDLFRICTPEGHVKWVCIDHYNENYRKAVMQRFKDVITANGGSFYSWLVIIRLGSAIVAKQFYEALVVARGIESLDITLKWDVTLDDLRMLASAVTKANIIYLTMNGEHFKGPVLDMINSGYRYDPILVMMSNGRIQSMSLKNFDNLFQKMDIHSMRMTSRLRYLTLASELRSYTRLFKSTMTKLFECCPSLVKLDIRVFNLHDAFEDLTTMLPILPCLEELIVRKGEYTLTNDEVVIKVFQSKIQAVEAIIWRLDDLSSDSLLLLRKGRLTELKIRSSSVESCVSQLSDTIHWNTRLRNIVLECDVYHSQAIMVAITSTREEILSGGSLCDLQQLKIYLNGGDVSIVVEFQD</sequence>
<reference evidence="1" key="1">
    <citation type="journal article" date="2020" name="Fungal Divers.">
        <title>Resolving the Mortierellaceae phylogeny through synthesis of multi-gene phylogenetics and phylogenomics.</title>
        <authorList>
            <person name="Vandepol N."/>
            <person name="Liber J."/>
            <person name="Desiro A."/>
            <person name="Na H."/>
            <person name="Kennedy M."/>
            <person name="Barry K."/>
            <person name="Grigoriev I.V."/>
            <person name="Miller A.N."/>
            <person name="O'Donnell K."/>
            <person name="Stajich J.E."/>
            <person name="Bonito G."/>
        </authorList>
    </citation>
    <scope>NUCLEOTIDE SEQUENCE</scope>
    <source>
        <strain evidence="1">MES-2147</strain>
    </source>
</reference>